<dbReference type="EMBL" id="LT934112">
    <property type="protein sequence ID" value="VAH14756.1"/>
    <property type="molecule type" value="Genomic_DNA"/>
</dbReference>
<organism evidence="2 3">
    <name type="scientific">Triticum turgidum subsp. durum</name>
    <name type="common">Durum wheat</name>
    <name type="synonym">Triticum durum</name>
    <dbReference type="NCBI Taxonomy" id="4567"/>
    <lineage>
        <taxon>Eukaryota</taxon>
        <taxon>Viridiplantae</taxon>
        <taxon>Streptophyta</taxon>
        <taxon>Embryophyta</taxon>
        <taxon>Tracheophyta</taxon>
        <taxon>Spermatophyta</taxon>
        <taxon>Magnoliopsida</taxon>
        <taxon>Liliopsida</taxon>
        <taxon>Poales</taxon>
        <taxon>Poaceae</taxon>
        <taxon>BOP clade</taxon>
        <taxon>Pooideae</taxon>
        <taxon>Triticodae</taxon>
        <taxon>Triticeae</taxon>
        <taxon>Triticinae</taxon>
        <taxon>Triticum</taxon>
    </lineage>
</organism>
<dbReference type="PANTHER" id="PTHR46554:SF1">
    <property type="entry name" value="MEDIATOR OF RNA POLYMERASE II TRANSCRIPTION SUBUNIT 26B-RELATED"/>
    <property type="match status" value="1"/>
</dbReference>
<sequence>MEASCIEQEEDVRINAKEGEQQYPTNHESVKKQPPMAQQYDPVQNWRLDQSAVRQSRLRESCGWQTGQQCITEAQEKPSNAAFGPGRPHWLHSEPIGSELRPKPPQGIILNQTQRRTKPTMPNRLLGQHDENPVQAMLELAKNAKIEATKRKLEEGYQEFSNAKQERIIQMVDPQDLLKQGNRSLQPNGKARNNSAGNIRNRLGIHH</sequence>
<dbReference type="Gramene" id="TRITD1Bv1G053240.1">
    <property type="protein sequence ID" value="TRITD1Bv1G053240.1"/>
    <property type="gene ID" value="TRITD1Bv1G053240"/>
</dbReference>
<dbReference type="Proteomes" id="UP000324705">
    <property type="component" value="Chromosome 1B"/>
</dbReference>
<proteinExistence type="predicted"/>
<evidence type="ECO:0000313" key="3">
    <source>
        <dbReference type="Proteomes" id="UP000324705"/>
    </source>
</evidence>
<feature type="region of interest" description="Disordered" evidence="1">
    <location>
        <begin position="179"/>
        <end position="207"/>
    </location>
</feature>
<evidence type="ECO:0000256" key="1">
    <source>
        <dbReference type="SAM" id="MobiDB-lite"/>
    </source>
</evidence>
<dbReference type="PANTHER" id="PTHR46554">
    <property type="entry name" value="MEDIATOR OF RNA POLYMERASE II TRANSCRIPTION SUBUNIT 26A-RELATED"/>
    <property type="match status" value="1"/>
</dbReference>
<feature type="compositionally biased region" description="Polar residues" evidence="1">
    <location>
        <begin position="181"/>
        <end position="198"/>
    </location>
</feature>
<accession>A0A9R0QT28</accession>
<feature type="region of interest" description="Disordered" evidence="1">
    <location>
        <begin position="1"/>
        <end position="39"/>
    </location>
</feature>
<name>A0A9R0QT28_TRITD</name>
<feature type="compositionally biased region" description="Basic and acidic residues" evidence="1">
    <location>
        <begin position="11"/>
        <end position="20"/>
    </location>
</feature>
<protein>
    <submittedName>
        <fullName evidence="2">Uncharacterized protein</fullName>
    </submittedName>
</protein>
<reference evidence="2 3" key="1">
    <citation type="submission" date="2017-09" db="EMBL/GenBank/DDBJ databases">
        <authorList>
            <consortium name="International Durum Wheat Genome Sequencing Consortium (IDWGSC)"/>
            <person name="Milanesi L."/>
        </authorList>
    </citation>
    <scope>NUCLEOTIDE SEQUENCE [LARGE SCALE GENOMIC DNA]</scope>
    <source>
        <strain evidence="3">cv. Svevo</strain>
    </source>
</reference>
<dbReference type="AlphaFoldDB" id="A0A9R0QT28"/>
<evidence type="ECO:0000313" key="2">
    <source>
        <dbReference type="EMBL" id="VAH14756.1"/>
    </source>
</evidence>
<keyword evidence="3" id="KW-1185">Reference proteome</keyword>
<gene>
    <name evidence="2" type="ORF">TRITD_1Bv1G053240</name>
</gene>